<reference evidence="3" key="1">
    <citation type="submission" date="2022-11" db="UniProtKB">
        <authorList>
            <consortium name="WormBaseParasite"/>
        </authorList>
    </citation>
    <scope>IDENTIFICATION</scope>
</reference>
<keyword evidence="2" id="KW-1185">Reference proteome</keyword>
<proteinExistence type="predicted"/>
<accession>A0A914RV08</accession>
<evidence type="ECO:0000313" key="3">
    <source>
        <dbReference type="WBParaSite" id="PEQ_0001032501-mRNA-1"/>
    </source>
</evidence>
<name>A0A914RV08_PAREQ</name>
<organism evidence="2 3">
    <name type="scientific">Parascaris equorum</name>
    <name type="common">Equine roundworm</name>
    <dbReference type="NCBI Taxonomy" id="6256"/>
    <lineage>
        <taxon>Eukaryota</taxon>
        <taxon>Metazoa</taxon>
        <taxon>Ecdysozoa</taxon>
        <taxon>Nematoda</taxon>
        <taxon>Chromadorea</taxon>
        <taxon>Rhabditida</taxon>
        <taxon>Spirurina</taxon>
        <taxon>Ascaridomorpha</taxon>
        <taxon>Ascaridoidea</taxon>
        <taxon>Ascarididae</taxon>
        <taxon>Parascaris</taxon>
    </lineage>
</organism>
<evidence type="ECO:0000256" key="1">
    <source>
        <dbReference type="SAM" id="Coils"/>
    </source>
</evidence>
<keyword evidence="1" id="KW-0175">Coiled coil</keyword>
<dbReference type="Proteomes" id="UP000887564">
    <property type="component" value="Unplaced"/>
</dbReference>
<sequence length="107" mass="12292">MSNCFPLLFTSSRDTTIFHIIVLSSHVAIGEENSILKLQKVTCCILNDKAQIAALEAKIQYLEDQYNAEMQERTNAARQGEPPYFRHTASCFMRSTRPLILQLSWKR</sequence>
<evidence type="ECO:0000313" key="2">
    <source>
        <dbReference type="Proteomes" id="UP000887564"/>
    </source>
</evidence>
<feature type="coiled-coil region" evidence="1">
    <location>
        <begin position="45"/>
        <end position="72"/>
    </location>
</feature>
<dbReference type="WBParaSite" id="PEQ_0001032501-mRNA-1">
    <property type="protein sequence ID" value="PEQ_0001032501-mRNA-1"/>
    <property type="gene ID" value="PEQ_0001032501"/>
</dbReference>
<dbReference type="AlphaFoldDB" id="A0A914RV08"/>
<protein>
    <submittedName>
        <fullName evidence="3">Uncharacterized protein</fullName>
    </submittedName>
</protein>